<name>A0AAN8XQV9_HALRR</name>
<proteinExistence type="predicted"/>
<protein>
    <submittedName>
        <fullName evidence="2">Uncharacterized protein</fullName>
    </submittedName>
</protein>
<keyword evidence="3" id="KW-1185">Reference proteome</keyword>
<evidence type="ECO:0000313" key="2">
    <source>
        <dbReference type="EMBL" id="KAK7082564.1"/>
    </source>
</evidence>
<dbReference type="Proteomes" id="UP001381693">
    <property type="component" value="Unassembled WGS sequence"/>
</dbReference>
<dbReference type="AlphaFoldDB" id="A0AAN8XQV9"/>
<organism evidence="2 3">
    <name type="scientific">Halocaridina rubra</name>
    <name type="common">Hawaiian red shrimp</name>
    <dbReference type="NCBI Taxonomy" id="373956"/>
    <lineage>
        <taxon>Eukaryota</taxon>
        <taxon>Metazoa</taxon>
        <taxon>Ecdysozoa</taxon>
        <taxon>Arthropoda</taxon>
        <taxon>Crustacea</taxon>
        <taxon>Multicrustacea</taxon>
        <taxon>Malacostraca</taxon>
        <taxon>Eumalacostraca</taxon>
        <taxon>Eucarida</taxon>
        <taxon>Decapoda</taxon>
        <taxon>Pleocyemata</taxon>
        <taxon>Caridea</taxon>
        <taxon>Atyoidea</taxon>
        <taxon>Atyidae</taxon>
        <taxon>Halocaridina</taxon>
    </lineage>
</organism>
<sequence length="52" mass="5683">MPSPNFDVSSHPDVTPDSKSDSRRELLQTAAQLSLENPLTAEKTPSPAEFQD</sequence>
<dbReference type="EMBL" id="JAXCGZ010003968">
    <property type="protein sequence ID" value="KAK7082564.1"/>
    <property type="molecule type" value="Genomic_DNA"/>
</dbReference>
<accession>A0AAN8XQV9</accession>
<evidence type="ECO:0000256" key="1">
    <source>
        <dbReference type="SAM" id="MobiDB-lite"/>
    </source>
</evidence>
<evidence type="ECO:0000313" key="3">
    <source>
        <dbReference type="Proteomes" id="UP001381693"/>
    </source>
</evidence>
<gene>
    <name evidence="2" type="ORF">SK128_021106</name>
</gene>
<feature type="region of interest" description="Disordered" evidence="1">
    <location>
        <begin position="1"/>
        <end position="52"/>
    </location>
</feature>
<feature type="non-terminal residue" evidence="2">
    <location>
        <position position="52"/>
    </location>
</feature>
<reference evidence="2 3" key="1">
    <citation type="submission" date="2023-11" db="EMBL/GenBank/DDBJ databases">
        <title>Halocaridina rubra genome assembly.</title>
        <authorList>
            <person name="Smith C."/>
        </authorList>
    </citation>
    <scope>NUCLEOTIDE SEQUENCE [LARGE SCALE GENOMIC DNA]</scope>
    <source>
        <strain evidence="2">EP-1</strain>
        <tissue evidence="2">Whole</tissue>
    </source>
</reference>
<feature type="compositionally biased region" description="Basic and acidic residues" evidence="1">
    <location>
        <begin position="14"/>
        <end position="26"/>
    </location>
</feature>
<comment type="caution">
    <text evidence="2">The sequence shown here is derived from an EMBL/GenBank/DDBJ whole genome shotgun (WGS) entry which is preliminary data.</text>
</comment>